<evidence type="ECO:0000256" key="5">
    <source>
        <dbReference type="ARBA" id="ARBA00023136"/>
    </source>
</evidence>
<dbReference type="SUPFAM" id="SSF53850">
    <property type="entry name" value="Periplasmic binding protein-like II"/>
    <property type="match status" value="1"/>
</dbReference>
<dbReference type="Pfam" id="PF01547">
    <property type="entry name" value="SBP_bac_1"/>
    <property type="match status" value="1"/>
</dbReference>
<dbReference type="EMBL" id="JAAIKC010000001">
    <property type="protein sequence ID" value="NEW05396.1"/>
    <property type="molecule type" value="Genomic_DNA"/>
</dbReference>
<keyword evidence="4 8" id="KW-0732">Signal</keyword>
<keyword evidence="7" id="KW-0449">Lipoprotein</keyword>
<keyword evidence="5" id="KW-0472">Membrane</keyword>
<dbReference type="RefSeq" id="WP_163942072.1">
    <property type="nucleotide sequence ID" value="NZ_JAAIKC010000001.1"/>
</dbReference>
<evidence type="ECO:0000256" key="4">
    <source>
        <dbReference type="ARBA" id="ARBA00022729"/>
    </source>
</evidence>
<proteinExistence type="inferred from homology"/>
<dbReference type="InterPro" id="IPR050490">
    <property type="entry name" value="Bact_solute-bd_prot1"/>
</dbReference>
<dbReference type="PANTHER" id="PTHR43649:SF33">
    <property type="entry name" value="POLYGALACTURONAN_RHAMNOGALACTURONAN-BINDING PROTEIN YTCQ"/>
    <property type="match status" value="1"/>
</dbReference>
<dbReference type="PROSITE" id="PS01037">
    <property type="entry name" value="SBP_BACTERIAL_1"/>
    <property type="match status" value="1"/>
</dbReference>
<evidence type="ECO:0000313" key="9">
    <source>
        <dbReference type="EMBL" id="NEW05396.1"/>
    </source>
</evidence>
<keyword evidence="3" id="KW-1003">Cell membrane</keyword>
<name>A0A6G3ZT55_9BACL</name>
<organism evidence="9">
    <name type="scientific">Paenibacillus sp. SYP-B3998</name>
    <dbReference type="NCBI Taxonomy" id="2678564"/>
    <lineage>
        <taxon>Bacteria</taxon>
        <taxon>Bacillati</taxon>
        <taxon>Bacillota</taxon>
        <taxon>Bacilli</taxon>
        <taxon>Bacillales</taxon>
        <taxon>Paenibacillaceae</taxon>
        <taxon>Paenibacillus</taxon>
    </lineage>
</organism>
<evidence type="ECO:0000256" key="3">
    <source>
        <dbReference type="ARBA" id="ARBA00022475"/>
    </source>
</evidence>
<sequence>MKQGKRTIAMALGFTLASMSVLSACSDSGSKGKSTGEAVTITHYTIDSPDRTFVEKLIPDFEKLHPNIKVKVTKTPYEQFDSKLQSSIAANNAPDVTSHWGYGGFMEYYNKGMLTDLSDIMKADGFKASDYSIPEDVMNIYKVDGKTYGIPLNSYVTVMLYNKDMFDKAGLSYPPTDYEDKSWTFDKMVDYAGKMTVDSKDLNQAQYGVDFGWGERDQRAQYFGANVYSDDTWKNGGKPSAVNLNKPEVIEAYKKLYGLIWDKKVSPTPAFSKSVAGQFGDPFLSGKIGMSVVGSWSLAASSEFNFKVGVAAVPQGPNQKTRSVLYVDPLFILKDSKHPKEAYEWIKYLITTDVQEKSIELSGGNPPVNQKAAEKYYANFEGIDPKQIKQVYEGAFKYGFESYNHLLSNYSQINELFINELAAVENGDKKVEEALPGVQDKITKLLERVNKQ</sequence>
<feature type="chain" id="PRO_5038339326" evidence="8">
    <location>
        <begin position="24"/>
        <end position="452"/>
    </location>
</feature>
<evidence type="ECO:0000256" key="7">
    <source>
        <dbReference type="ARBA" id="ARBA00023288"/>
    </source>
</evidence>
<evidence type="ECO:0000256" key="6">
    <source>
        <dbReference type="ARBA" id="ARBA00023139"/>
    </source>
</evidence>
<keyword evidence="2" id="KW-0813">Transport</keyword>
<dbReference type="InterPro" id="IPR006059">
    <property type="entry name" value="SBP"/>
</dbReference>
<comment type="caution">
    <text evidence="9">The sequence shown here is derived from an EMBL/GenBank/DDBJ whole genome shotgun (WGS) entry which is preliminary data.</text>
</comment>
<dbReference type="AlphaFoldDB" id="A0A6G3ZT55"/>
<evidence type="ECO:0000256" key="8">
    <source>
        <dbReference type="SAM" id="SignalP"/>
    </source>
</evidence>
<feature type="signal peptide" evidence="8">
    <location>
        <begin position="1"/>
        <end position="23"/>
    </location>
</feature>
<gene>
    <name evidence="9" type="ORF">GK047_05110</name>
</gene>
<comment type="similarity">
    <text evidence="1">Belongs to the bacterial solute-binding protein 1 family.</text>
</comment>
<reference evidence="9" key="1">
    <citation type="submission" date="2020-02" db="EMBL/GenBank/DDBJ databases">
        <authorList>
            <person name="Shen X.-R."/>
            <person name="Zhang Y.-X."/>
        </authorList>
    </citation>
    <scope>NUCLEOTIDE SEQUENCE</scope>
    <source>
        <strain evidence="9">SYP-B3998</strain>
    </source>
</reference>
<dbReference type="PANTHER" id="PTHR43649">
    <property type="entry name" value="ARABINOSE-BINDING PROTEIN-RELATED"/>
    <property type="match status" value="1"/>
</dbReference>
<dbReference type="InterPro" id="IPR006061">
    <property type="entry name" value="SBP_1_CS"/>
</dbReference>
<protein>
    <submittedName>
        <fullName evidence="9">Sugar ABC transporter substrate-binding protein</fullName>
    </submittedName>
</protein>
<dbReference type="CDD" id="cd13585">
    <property type="entry name" value="PBP2_TMBP_like"/>
    <property type="match status" value="1"/>
</dbReference>
<accession>A0A6G3ZT55</accession>
<dbReference type="Gene3D" id="3.40.190.10">
    <property type="entry name" value="Periplasmic binding protein-like II"/>
    <property type="match status" value="1"/>
</dbReference>
<keyword evidence="6" id="KW-0564">Palmitate</keyword>
<dbReference type="PROSITE" id="PS51257">
    <property type="entry name" value="PROKAR_LIPOPROTEIN"/>
    <property type="match status" value="1"/>
</dbReference>
<evidence type="ECO:0000256" key="2">
    <source>
        <dbReference type="ARBA" id="ARBA00022448"/>
    </source>
</evidence>
<evidence type="ECO:0000256" key="1">
    <source>
        <dbReference type="ARBA" id="ARBA00008520"/>
    </source>
</evidence>
<dbReference type="GO" id="GO:0055085">
    <property type="term" value="P:transmembrane transport"/>
    <property type="evidence" value="ECO:0007669"/>
    <property type="project" value="InterPro"/>
</dbReference>